<gene>
    <name evidence="2" type="ORF">DSLASN_45870</name>
</gene>
<feature type="transmembrane region" description="Helical" evidence="1">
    <location>
        <begin position="43"/>
        <end position="64"/>
    </location>
</feature>
<proteinExistence type="predicted"/>
<keyword evidence="1" id="KW-1133">Transmembrane helix</keyword>
<feature type="transmembrane region" description="Helical" evidence="1">
    <location>
        <begin position="12"/>
        <end position="31"/>
    </location>
</feature>
<evidence type="ECO:0000313" key="3">
    <source>
        <dbReference type="Proteomes" id="UP001320148"/>
    </source>
</evidence>
<keyword evidence="1" id="KW-0472">Membrane</keyword>
<keyword evidence="3" id="KW-1185">Reference proteome</keyword>
<evidence type="ECO:0008006" key="4">
    <source>
        <dbReference type="Google" id="ProtNLM"/>
    </source>
</evidence>
<organism evidence="2 3">
    <name type="scientific">Desulfoluna limicola</name>
    <dbReference type="NCBI Taxonomy" id="2810562"/>
    <lineage>
        <taxon>Bacteria</taxon>
        <taxon>Pseudomonadati</taxon>
        <taxon>Thermodesulfobacteriota</taxon>
        <taxon>Desulfobacteria</taxon>
        <taxon>Desulfobacterales</taxon>
        <taxon>Desulfolunaceae</taxon>
        <taxon>Desulfoluna</taxon>
    </lineage>
</organism>
<evidence type="ECO:0000256" key="1">
    <source>
        <dbReference type="SAM" id="Phobius"/>
    </source>
</evidence>
<dbReference type="InterPro" id="IPR009577">
    <property type="entry name" value="Sm_multidrug_ex"/>
</dbReference>
<dbReference type="EMBL" id="AP024488">
    <property type="protein sequence ID" value="BCS98955.1"/>
    <property type="molecule type" value="Genomic_DNA"/>
</dbReference>
<dbReference type="RefSeq" id="WP_236890311.1">
    <property type="nucleotide sequence ID" value="NZ_AP024488.1"/>
</dbReference>
<name>A0ABN6FAL3_9BACT</name>
<protein>
    <recommendedName>
        <fullName evidence="4">Small multi-drug export protein</fullName>
    </recommendedName>
</protein>
<sequence>MKQPLSNSIEGRLLLSGYVLSFLLIGFIGFYGVTDVQTAKTLVLVFVAHAFGGRAAGIGLCIYNGVGAFPTILYNFYIEVLIVCFTYAGFVLSTTNYLKVEWLTRLMDRLSEKALEQKEKIKPYGWIGIFLFVMAPLPVTGPVVGSIIGYMLRLSLIRNLSATFLGTLTAIVVWFYCFDFLEQRFHMIQYLFAAIAIVVLAPHLKTIKNFIFEKKDRVDVDV</sequence>
<feature type="transmembrane region" description="Helical" evidence="1">
    <location>
        <begin position="187"/>
        <end position="207"/>
    </location>
</feature>
<keyword evidence="1" id="KW-0812">Transmembrane</keyword>
<dbReference type="Pfam" id="PF06695">
    <property type="entry name" value="Sm_multidrug_ex"/>
    <property type="match status" value="1"/>
</dbReference>
<feature type="transmembrane region" description="Helical" evidence="1">
    <location>
        <begin position="162"/>
        <end position="181"/>
    </location>
</feature>
<reference evidence="2 3" key="1">
    <citation type="submission" date="2021-02" db="EMBL/GenBank/DDBJ databases">
        <title>Complete genome of Desulfoluna sp. strain ASN36.</title>
        <authorList>
            <person name="Takahashi A."/>
            <person name="Kojima H."/>
            <person name="Fukui M."/>
        </authorList>
    </citation>
    <scope>NUCLEOTIDE SEQUENCE [LARGE SCALE GENOMIC DNA]</scope>
    <source>
        <strain evidence="2 3">ASN36</strain>
    </source>
</reference>
<evidence type="ECO:0000313" key="2">
    <source>
        <dbReference type="EMBL" id="BCS98955.1"/>
    </source>
</evidence>
<accession>A0ABN6FAL3</accession>
<dbReference type="Proteomes" id="UP001320148">
    <property type="component" value="Chromosome"/>
</dbReference>
<feature type="transmembrane region" description="Helical" evidence="1">
    <location>
        <begin position="124"/>
        <end position="150"/>
    </location>
</feature>
<feature type="transmembrane region" description="Helical" evidence="1">
    <location>
        <begin position="76"/>
        <end position="98"/>
    </location>
</feature>